<sequence>MNLKNIKKLISYDMTAVNATIRDQLNSNVPLINNLSYYMINSGGKRIRPIITILAARAVDNYSGKKHITMAALIEFIHTATLLHDDVVDQSETRRGQSTANAHFGNAASVLVGDFIYTRAFQMMTSLGSLRVLDLLSKAVNVISEGEVLQLLNCKNPNMTEEKYMQIIYNKTARLFEAAAQSSAILVGSTVIQEKSLQDYGRHIGTAFQIIDDLLDYSAKTTQFGKKIGDDLNEGKTTLPLLHAMHHSTLKQADFIRSVITQGDGRRFLAKILKIMHQCHSLEYTRRIAQKEARKAIHALQKLPESPWRHALEELASISVQRTV</sequence>
<reference evidence="13 14" key="1">
    <citation type="submission" date="2019-02" db="EMBL/GenBank/DDBJ databases">
        <authorList>
            <person name="Manzano-Marin A."/>
            <person name="Manzano-Marin A."/>
        </authorList>
    </citation>
    <scope>NUCLEOTIDE SEQUENCE [LARGE SCALE GENOMIC DNA]</scope>
    <source>
        <strain evidence="13 14">ErCikochiana</strain>
    </source>
</reference>
<dbReference type="EMBL" id="LR217715">
    <property type="protein sequence ID" value="VFP82917.1"/>
    <property type="molecule type" value="Genomic_DNA"/>
</dbReference>
<dbReference type="CDD" id="cd00685">
    <property type="entry name" value="Trans_IPPS_HT"/>
    <property type="match status" value="1"/>
</dbReference>
<dbReference type="Gene3D" id="1.10.600.10">
    <property type="entry name" value="Farnesyl Diphosphate Synthase"/>
    <property type="match status" value="1"/>
</dbReference>
<dbReference type="NCBIfam" id="NF008140">
    <property type="entry name" value="PRK10888.1"/>
    <property type="match status" value="1"/>
</dbReference>
<dbReference type="PANTHER" id="PTHR12001">
    <property type="entry name" value="GERANYLGERANYL PYROPHOSPHATE SYNTHASE"/>
    <property type="match status" value="1"/>
</dbReference>
<dbReference type="EC" id="2.5.1.90" evidence="8"/>
<dbReference type="AlphaFoldDB" id="A0A451D9I6"/>
<dbReference type="GO" id="GO:0106350">
    <property type="term" value="F:all-trans-octaprenyl-diphosphate synthase activity"/>
    <property type="evidence" value="ECO:0007669"/>
    <property type="project" value="UniProtKB-EC"/>
</dbReference>
<evidence type="ECO:0000256" key="6">
    <source>
        <dbReference type="ARBA" id="ARBA00051506"/>
    </source>
</evidence>
<protein>
    <recommendedName>
        <fullName evidence="9">Octaprenyl diphosphate synthase</fullName>
        <ecNumber evidence="8">2.5.1.90</ecNumber>
    </recommendedName>
    <alternativeName>
        <fullName evidence="11">All-trans-octaprenyl-diphosphate synthase</fullName>
    </alternativeName>
    <alternativeName>
        <fullName evidence="10">Octaprenyl pyrophosphate synthase</fullName>
    </alternativeName>
</protein>
<evidence type="ECO:0000256" key="8">
    <source>
        <dbReference type="ARBA" id="ARBA00066511"/>
    </source>
</evidence>
<dbReference type="InterPro" id="IPR008949">
    <property type="entry name" value="Isoprenoid_synthase_dom_sf"/>
</dbReference>
<dbReference type="InterPro" id="IPR000092">
    <property type="entry name" value="Polyprenyl_synt"/>
</dbReference>
<dbReference type="PROSITE" id="PS00444">
    <property type="entry name" value="POLYPRENYL_SYNTHASE_2"/>
    <property type="match status" value="1"/>
</dbReference>
<evidence type="ECO:0000256" key="3">
    <source>
        <dbReference type="ARBA" id="ARBA00022679"/>
    </source>
</evidence>
<dbReference type="OrthoDB" id="9805316at2"/>
<dbReference type="Pfam" id="PF00348">
    <property type="entry name" value="polyprenyl_synt"/>
    <property type="match status" value="1"/>
</dbReference>
<accession>A0A451D9I6</accession>
<evidence type="ECO:0000256" key="9">
    <source>
        <dbReference type="ARBA" id="ARBA00072473"/>
    </source>
</evidence>
<dbReference type="GO" id="GO:0046872">
    <property type="term" value="F:metal ion binding"/>
    <property type="evidence" value="ECO:0007669"/>
    <property type="project" value="UniProtKB-KW"/>
</dbReference>
<organism evidence="13 14">
    <name type="scientific">Candidatus Erwinia haradaeae</name>
    <dbReference type="NCBI Taxonomy" id="1922217"/>
    <lineage>
        <taxon>Bacteria</taxon>
        <taxon>Pseudomonadati</taxon>
        <taxon>Pseudomonadota</taxon>
        <taxon>Gammaproteobacteria</taxon>
        <taxon>Enterobacterales</taxon>
        <taxon>Erwiniaceae</taxon>
        <taxon>Erwinia</taxon>
    </lineage>
</organism>
<name>A0A451D9I6_9GAMM</name>
<evidence type="ECO:0000256" key="1">
    <source>
        <dbReference type="ARBA" id="ARBA00001946"/>
    </source>
</evidence>
<dbReference type="GO" id="GO:0008299">
    <property type="term" value="P:isoprenoid biosynthetic process"/>
    <property type="evidence" value="ECO:0007669"/>
    <property type="project" value="InterPro"/>
</dbReference>
<evidence type="ECO:0000256" key="4">
    <source>
        <dbReference type="ARBA" id="ARBA00022723"/>
    </source>
</evidence>
<keyword evidence="5" id="KW-0460">Magnesium</keyword>
<comment type="similarity">
    <text evidence="2 12">Belongs to the FPP/GGPP synthase family.</text>
</comment>
<comment type="cofactor">
    <cofactor evidence="1">
        <name>Mg(2+)</name>
        <dbReference type="ChEBI" id="CHEBI:18420"/>
    </cofactor>
</comment>
<evidence type="ECO:0000256" key="11">
    <source>
        <dbReference type="ARBA" id="ARBA00083124"/>
    </source>
</evidence>
<evidence type="ECO:0000256" key="2">
    <source>
        <dbReference type="ARBA" id="ARBA00006706"/>
    </source>
</evidence>
<dbReference type="PROSITE" id="PS00723">
    <property type="entry name" value="POLYPRENYL_SYNTHASE_1"/>
    <property type="match status" value="1"/>
</dbReference>
<dbReference type="Proteomes" id="UP000294368">
    <property type="component" value="Chromosome"/>
</dbReference>
<dbReference type="SUPFAM" id="SSF48576">
    <property type="entry name" value="Terpenoid synthases"/>
    <property type="match status" value="1"/>
</dbReference>
<proteinExistence type="inferred from homology"/>
<dbReference type="RefSeq" id="WP_157988330.1">
    <property type="nucleotide sequence ID" value="NZ_LR217715.1"/>
</dbReference>
<keyword evidence="4" id="KW-0479">Metal-binding</keyword>
<evidence type="ECO:0000256" key="10">
    <source>
        <dbReference type="ARBA" id="ARBA00079637"/>
    </source>
</evidence>
<dbReference type="PANTHER" id="PTHR12001:SF69">
    <property type="entry name" value="ALL TRANS-POLYPRENYL-DIPHOSPHATE SYNTHASE PDSS1"/>
    <property type="match status" value="1"/>
</dbReference>
<dbReference type="FunFam" id="1.10.600.10:FF:000002">
    <property type="entry name" value="Octaprenyl diphosphate synthase"/>
    <property type="match status" value="1"/>
</dbReference>
<gene>
    <name evidence="13" type="primary">ispB</name>
    <name evidence="13" type="ORF">ERCIKOCA2762_161</name>
</gene>
<dbReference type="InterPro" id="IPR033749">
    <property type="entry name" value="Polyprenyl_synt_CS"/>
</dbReference>
<evidence type="ECO:0000313" key="14">
    <source>
        <dbReference type="Proteomes" id="UP000294368"/>
    </source>
</evidence>
<comment type="catalytic activity">
    <reaction evidence="6">
        <text>5 isopentenyl diphosphate + (2E,6E)-farnesyl diphosphate = all-trans-octaprenyl diphosphate + 5 diphosphate</text>
        <dbReference type="Rhea" id="RHEA:27798"/>
        <dbReference type="ChEBI" id="CHEBI:33019"/>
        <dbReference type="ChEBI" id="CHEBI:57711"/>
        <dbReference type="ChEBI" id="CHEBI:128769"/>
        <dbReference type="ChEBI" id="CHEBI:175763"/>
        <dbReference type="EC" id="2.5.1.90"/>
    </reaction>
</comment>
<dbReference type="SFLD" id="SFLDS00005">
    <property type="entry name" value="Isoprenoid_Synthase_Type_I"/>
    <property type="match status" value="1"/>
</dbReference>
<evidence type="ECO:0000256" key="12">
    <source>
        <dbReference type="RuleBase" id="RU004466"/>
    </source>
</evidence>
<keyword evidence="3 12" id="KW-0808">Transferase</keyword>
<evidence type="ECO:0000256" key="5">
    <source>
        <dbReference type="ARBA" id="ARBA00022842"/>
    </source>
</evidence>
<evidence type="ECO:0000256" key="7">
    <source>
        <dbReference type="ARBA" id="ARBA00055029"/>
    </source>
</evidence>
<evidence type="ECO:0000313" key="13">
    <source>
        <dbReference type="EMBL" id="VFP82917.1"/>
    </source>
</evidence>
<comment type="function">
    <text evidence="7">Supplies octaprenyl diphosphate, the precursor for the side chain of the isoprenoid quinones ubiquinone and menaquinone.</text>
</comment>